<dbReference type="PANTHER" id="PTHR43298">
    <property type="entry name" value="MULTIDRUG RESISTANCE PROTEIN NORM-RELATED"/>
    <property type="match status" value="1"/>
</dbReference>
<dbReference type="GO" id="GO:0042910">
    <property type="term" value="F:xenobiotic transmembrane transporter activity"/>
    <property type="evidence" value="ECO:0007669"/>
    <property type="project" value="InterPro"/>
</dbReference>
<keyword evidence="9 13" id="KW-1133">Transmembrane helix</keyword>
<organism evidence="14 15">
    <name type="scientific">Paenibacillus riograndensis SBR5</name>
    <dbReference type="NCBI Taxonomy" id="1073571"/>
    <lineage>
        <taxon>Bacteria</taxon>
        <taxon>Bacillati</taxon>
        <taxon>Bacillota</taxon>
        <taxon>Bacilli</taxon>
        <taxon>Bacillales</taxon>
        <taxon>Paenibacillaceae</taxon>
        <taxon>Paenibacillus</taxon>
        <taxon>Paenibacillus sonchi group</taxon>
    </lineage>
</organism>
<feature type="transmembrane region" description="Helical" evidence="13">
    <location>
        <begin position="87"/>
        <end position="111"/>
    </location>
</feature>
<protein>
    <recommendedName>
        <fullName evidence="4">Probable multidrug resistance protein NorM</fullName>
    </recommendedName>
    <alternativeName>
        <fullName evidence="12">Multidrug-efflux transporter</fullName>
    </alternativeName>
</protein>
<keyword evidence="7" id="KW-1003">Cell membrane</keyword>
<dbReference type="RefSeq" id="WP_020429120.1">
    <property type="nucleotide sequence ID" value="NZ_AGBD01000762.1"/>
</dbReference>
<feature type="transmembrane region" description="Helical" evidence="13">
    <location>
        <begin position="322"/>
        <end position="345"/>
    </location>
</feature>
<feature type="transmembrane region" description="Helical" evidence="13">
    <location>
        <begin position="388"/>
        <end position="411"/>
    </location>
</feature>
<keyword evidence="10" id="KW-0406">Ion transport</keyword>
<dbReference type="InterPro" id="IPR002528">
    <property type="entry name" value="MATE_fam"/>
</dbReference>
<feature type="transmembrane region" description="Helical" evidence="13">
    <location>
        <begin position="12"/>
        <end position="33"/>
    </location>
</feature>
<evidence type="ECO:0000313" key="15">
    <source>
        <dbReference type="Proteomes" id="UP000033163"/>
    </source>
</evidence>
<feature type="transmembrane region" description="Helical" evidence="13">
    <location>
        <begin position="53"/>
        <end position="75"/>
    </location>
</feature>
<feature type="transmembrane region" description="Helical" evidence="13">
    <location>
        <begin position="283"/>
        <end position="301"/>
    </location>
</feature>
<dbReference type="GO" id="GO:0006811">
    <property type="term" value="P:monoatomic ion transport"/>
    <property type="evidence" value="ECO:0007669"/>
    <property type="project" value="UniProtKB-KW"/>
</dbReference>
<evidence type="ECO:0000256" key="11">
    <source>
        <dbReference type="ARBA" id="ARBA00023136"/>
    </source>
</evidence>
<dbReference type="PIRSF" id="PIRSF006603">
    <property type="entry name" value="DinF"/>
    <property type="match status" value="1"/>
</dbReference>
<feature type="transmembrane region" description="Helical" evidence="13">
    <location>
        <begin position="165"/>
        <end position="187"/>
    </location>
</feature>
<evidence type="ECO:0000256" key="3">
    <source>
        <dbReference type="ARBA" id="ARBA00010199"/>
    </source>
</evidence>
<feature type="transmembrane region" description="Helical" evidence="13">
    <location>
        <begin position="357"/>
        <end position="376"/>
    </location>
</feature>
<keyword evidence="6" id="KW-0050">Antiport</keyword>
<gene>
    <name evidence="14" type="ORF">PRIO_4929</name>
</gene>
<evidence type="ECO:0000256" key="12">
    <source>
        <dbReference type="ARBA" id="ARBA00031636"/>
    </source>
</evidence>
<dbReference type="InterPro" id="IPR048279">
    <property type="entry name" value="MdtK-like"/>
</dbReference>
<evidence type="ECO:0000256" key="5">
    <source>
        <dbReference type="ARBA" id="ARBA00022448"/>
    </source>
</evidence>
<sequence length="453" mass="49355">MLKDSKADFYSKIYTIAIPVTLQSLIMALLTLTDQLMVGQLGDVAVASVGISIKIYGIITVVLAGLATGVSIYAAQFWGKKDEKSTAQLLGLGLFFGLGISIIFTLPVHFFPQFCLGLFTKDQRLITEGDIFLEITSLSYIPVMLTMIFSAILRATGHVKLPMMTSIVAVCINIVLNYLLIFGNFGFPEWGIKGAATSTLIARLFECCFIIAAAYKLRLPGVTHIRDWFGAPTALLSKFIRTTYPIVLTELIWVLGETVYAIIYSRMGTVEITAMTITYPLQSLSIGLLSGLSSAAGIMIGNKLGADEQDAALDFSKRFIKLGIFVSLGIGVLIAAIAPLYVSIFQVSEEAHHMGTRLVWVFAGFLWVKVANMILAGGILNSGGDSKFVFAMEAAATWLIGVPSGLLMSFVWKQPVFLVYMILSLEEVVRLSIGLARIHSRKWMKNLVAEISA</sequence>
<comment type="function">
    <text evidence="1">Multidrug efflux pump.</text>
</comment>
<comment type="similarity">
    <text evidence="3">Belongs to the multi antimicrobial extrusion (MATE) (TC 2.A.66.1) family.</text>
</comment>
<dbReference type="PATRIC" id="fig|1073571.4.peg.5295"/>
<evidence type="ECO:0000256" key="4">
    <source>
        <dbReference type="ARBA" id="ARBA00020268"/>
    </source>
</evidence>
<reference evidence="15" key="1">
    <citation type="submission" date="2015-03" db="EMBL/GenBank/DDBJ databases">
        <authorList>
            <person name="Wibberg D."/>
        </authorList>
    </citation>
    <scope>NUCLEOTIDE SEQUENCE [LARGE SCALE GENOMIC DNA]</scope>
</reference>
<keyword evidence="11 13" id="KW-0472">Membrane</keyword>
<evidence type="ECO:0000256" key="2">
    <source>
        <dbReference type="ARBA" id="ARBA00004651"/>
    </source>
</evidence>
<dbReference type="CDD" id="cd13134">
    <property type="entry name" value="MATE_like_8"/>
    <property type="match status" value="1"/>
</dbReference>
<dbReference type="Pfam" id="PF01554">
    <property type="entry name" value="MatE"/>
    <property type="match status" value="2"/>
</dbReference>
<evidence type="ECO:0000256" key="9">
    <source>
        <dbReference type="ARBA" id="ARBA00022989"/>
    </source>
</evidence>
<dbReference type="EMBL" id="LN831776">
    <property type="protein sequence ID" value="CQR57331.1"/>
    <property type="molecule type" value="Genomic_DNA"/>
</dbReference>
<dbReference type="KEGG" id="pri:PRIO_4929"/>
<evidence type="ECO:0000256" key="1">
    <source>
        <dbReference type="ARBA" id="ARBA00003408"/>
    </source>
</evidence>
<feature type="transmembrane region" description="Helical" evidence="13">
    <location>
        <begin position="244"/>
        <end position="263"/>
    </location>
</feature>
<name>A0A0E4HDJ0_9BACL</name>
<dbReference type="STRING" id="483937.AMQ84_20235"/>
<accession>A0A0E4HDJ0</accession>
<evidence type="ECO:0000256" key="8">
    <source>
        <dbReference type="ARBA" id="ARBA00022692"/>
    </source>
</evidence>
<dbReference type="AlphaFoldDB" id="A0A0E4HDJ0"/>
<evidence type="ECO:0000313" key="14">
    <source>
        <dbReference type="EMBL" id="CQR57331.1"/>
    </source>
</evidence>
<evidence type="ECO:0000256" key="7">
    <source>
        <dbReference type="ARBA" id="ARBA00022475"/>
    </source>
</evidence>
<evidence type="ECO:0000256" key="10">
    <source>
        <dbReference type="ARBA" id="ARBA00023065"/>
    </source>
</evidence>
<feature type="transmembrane region" description="Helical" evidence="13">
    <location>
        <begin position="131"/>
        <end position="153"/>
    </location>
</feature>
<dbReference type="InterPro" id="IPR050222">
    <property type="entry name" value="MATE_MdtK"/>
</dbReference>
<dbReference type="GO" id="GO:0015297">
    <property type="term" value="F:antiporter activity"/>
    <property type="evidence" value="ECO:0007669"/>
    <property type="project" value="UniProtKB-KW"/>
</dbReference>
<dbReference type="HOGENOM" id="CLU_012893_5_1_9"/>
<dbReference type="Proteomes" id="UP000033163">
    <property type="component" value="Chromosome I"/>
</dbReference>
<evidence type="ECO:0000256" key="6">
    <source>
        <dbReference type="ARBA" id="ARBA00022449"/>
    </source>
</evidence>
<keyword evidence="5" id="KW-0813">Transport</keyword>
<evidence type="ECO:0000256" key="13">
    <source>
        <dbReference type="SAM" id="Phobius"/>
    </source>
</evidence>
<comment type="subcellular location">
    <subcellularLocation>
        <location evidence="2">Cell membrane</location>
        <topology evidence="2">Multi-pass membrane protein</topology>
    </subcellularLocation>
</comment>
<dbReference type="NCBIfam" id="TIGR00797">
    <property type="entry name" value="matE"/>
    <property type="match status" value="1"/>
</dbReference>
<dbReference type="PANTHER" id="PTHR43298:SF2">
    <property type="entry name" value="FMN_FAD EXPORTER YEEO-RELATED"/>
    <property type="match status" value="1"/>
</dbReference>
<keyword evidence="8 13" id="KW-0812">Transmembrane</keyword>
<dbReference type="GO" id="GO:0005886">
    <property type="term" value="C:plasma membrane"/>
    <property type="evidence" value="ECO:0007669"/>
    <property type="project" value="UniProtKB-SubCell"/>
</dbReference>
<proteinExistence type="inferred from homology"/>